<dbReference type="SUPFAM" id="SSF56935">
    <property type="entry name" value="Porins"/>
    <property type="match status" value="1"/>
</dbReference>
<keyword evidence="8" id="KW-0472">Membrane</keyword>
<evidence type="ECO:0008006" key="14">
    <source>
        <dbReference type="Google" id="ProtNLM"/>
    </source>
</evidence>
<evidence type="ECO:0000256" key="10">
    <source>
        <dbReference type="SAM" id="MobiDB-lite"/>
    </source>
</evidence>
<dbReference type="PANTHER" id="PTHR32552">
    <property type="entry name" value="FERRICHROME IRON RECEPTOR-RELATED"/>
    <property type="match status" value="1"/>
</dbReference>
<keyword evidence="3" id="KW-0410">Iron transport</keyword>
<feature type="region of interest" description="Disordered" evidence="10">
    <location>
        <begin position="276"/>
        <end position="300"/>
    </location>
</feature>
<evidence type="ECO:0000256" key="2">
    <source>
        <dbReference type="ARBA" id="ARBA00022448"/>
    </source>
</evidence>
<evidence type="ECO:0000256" key="6">
    <source>
        <dbReference type="ARBA" id="ARBA00023065"/>
    </source>
</evidence>
<keyword evidence="5" id="KW-0408">Iron</keyword>
<name>A0A381XJG8_9ZZZZ</name>
<keyword evidence="2" id="KW-0813">Transport</keyword>
<dbReference type="InterPro" id="IPR039426">
    <property type="entry name" value="TonB-dep_rcpt-like"/>
</dbReference>
<dbReference type="PANTHER" id="PTHR32552:SF81">
    <property type="entry name" value="TONB-DEPENDENT OUTER MEMBRANE RECEPTOR"/>
    <property type="match status" value="1"/>
</dbReference>
<comment type="subcellular location">
    <subcellularLocation>
        <location evidence="1">Cell outer membrane</location>
        <topology evidence="1">Multi-pass membrane protein</topology>
    </subcellularLocation>
</comment>
<dbReference type="EMBL" id="UINC01015323">
    <property type="protein sequence ID" value="SVA64611.1"/>
    <property type="molecule type" value="Genomic_DNA"/>
</dbReference>
<evidence type="ECO:0000256" key="7">
    <source>
        <dbReference type="ARBA" id="ARBA00023077"/>
    </source>
</evidence>
<dbReference type="InterPro" id="IPR000531">
    <property type="entry name" value="Beta-barrel_TonB"/>
</dbReference>
<dbReference type="PROSITE" id="PS52016">
    <property type="entry name" value="TONB_DEPENDENT_REC_3"/>
    <property type="match status" value="1"/>
</dbReference>
<feature type="domain" description="TonB-dependent receptor-like beta-barrel" evidence="11">
    <location>
        <begin position="278"/>
        <end position="705"/>
    </location>
</feature>
<evidence type="ECO:0000256" key="8">
    <source>
        <dbReference type="ARBA" id="ARBA00023136"/>
    </source>
</evidence>
<dbReference type="GO" id="GO:0006826">
    <property type="term" value="P:iron ion transport"/>
    <property type="evidence" value="ECO:0007669"/>
    <property type="project" value="UniProtKB-KW"/>
</dbReference>
<dbReference type="AlphaFoldDB" id="A0A381XJG8"/>
<dbReference type="InterPro" id="IPR036942">
    <property type="entry name" value="Beta-barrel_TonB_sf"/>
</dbReference>
<feature type="compositionally biased region" description="Acidic residues" evidence="10">
    <location>
        <begin position="281"/>
        <end position="296"/>
    </location>
</feature>
<accession>A0A381XJG8</accession>
<protein>
    <recommendedName>
        <fullName evidence="14">TonB-dependent receptor plug domain-containing protein</fullName>
    </recommendedName>
</protein>
<evidence type="ECO:0000256" key="4">
    <source>
        <dbReference type="ARBA" id="ARBA00022692"/>
    </source>
</evidence>
<keyword evidence="7" id="KW-0798">TonB box</keyword>
<keyword evidence="6" id="KW-0406">Ion transport</keyword>
<keyword evidence="9" id="KW-0998">Cell outer membrane</keyword>
<evidence type="ECO:0000256" key="9">
    <source>
        <dbReference type="ARBA" id="ARBA00023237"/>
    </source>
</evidence>
<gene>
    <name evidence="13" type="ORF">METZ01_LOCUS117465</name>
</gene>
<proteinExistence type="predicted"/>
<dbReference type="InterPro" id="IPR012910">
    <property type="entry name" value="Plug_dom"/>
</dbReference>
<dbReference type="CDD" id="cd01347">
    <property type="entry name" value="ligand_gated_channel"/>
    <property type="match status" value="1"/>
</dbReference>
<organism evidence="13">
    <name type="scientific">marine metagenome</name>
    <dbReference type="NCBI Taxonomy" id="408172"/>
    <lineage>
        <taxon>unclassified sequences</taxon>
        <taxon>metagenomes</taxon>
        <taxon>ecological metagenomes</taxon>
    </lineage>
</organism>
<evidence type="ECO:0000256" key="3">
    <source>
        <dbReference type="ARBA" id="ARBA00022496"/>
    </source>
</evidence>
<dbReference type="Gene3D" id="2.40.170.20">
    <property type="entry name" value="TonB-dependent receptor, beta-barrel domain"/>
    <property type="match status" value="1"/>
</dbReference>
<dbReference type="Pfam" id="PF07715">
    <property type="entry name" value="Plug"/>
    <property type="match status" value="1"/>
</dbReference>
<reference evidence="13" key="1">
    <citation type="submission" date="2018-05" db="EMBL/GenBank/DDBJ databases">
        <authorList>
            <person name="Lanie J.A."/>
            <person name="Ng W.-L."/>
            <person name="Kazmierczak K.M."/>
            <person name="Andrzejewski T.M."/>
            <person name="Davidsen T.M."/>
            <person name="Wayne K.J."/>
            <person name="Tettelin H."/>
            <person name="Glass J.I."/>
            <person name="Rusch D."/>
            <person name="Podicherti R."/>
            <person name="Tsui H.-C.T."/>
            <person name="Winkler M.E."/>
        </authorList>
    </citation>
    <scope>NUCLEOTIDE SEQUENCE</scope>
</reference>
<evidence type="ECO:0000313" key="13">
    <source>
        <dbReference type="EMBL" id="SVA64611.1"/>
    </source>
</evidence>
<keyword evidence="4" id="KW-0812">Transmembrane</keyword>
<dbReference type="GO" id="GO:0009279">
    <property type="term" value="C:cell outer membrane"/>
    <property type="evidence" value="ECO:0007669"/>
    <property type="project" value="UniProtKB-SubCell"/>
</dbReference>
<evidence type="ECO:0000256" key="1">
    <source>
        <dbReference type="ARBA" id="ARBA00004571"/>
    </source>
</evidence>
<evidence type="ECO:0000259" key="11">
    <source>
        <dbReference type="Pfam" id="PF00593"/>
    </source>
</evidence>
<evidence type="ECO:0000256" key="5">
    <source>
        <dbReference type="ARBA" id="ARBA00023004"/>
    </source>
</evidence>
<dbReference type="Pfam" id="PF00593">
    <property type="entry name" value="TonB_dep_Rec_b-barrel"/>
    <property type="match status" value="1"/>
</dbReference>
<evidence type="ECO:0000259" key="12">
    <source>
        <dbReference type="Pfam" id="PF07715"/>
    </source>
</evidence>
<feature type="domain" description="TonB-dependent receptor plug" evidence="12">
    <location>
        <begin position="42"/>
        <end position="150"/>
    </location>
</feature>
<sequence>MQTNFERLIATCILTIFSQLVLAADYAIEEIIVEATKRSESVQDVPIAINVVDAGTIEALGIDEYTDITKVSPSLTVGRGDWATNSSFNLRGIGTMVFSINIEPSVAIIVDDVPLVRSEQAFSDLSDIQTIEVLRGPQSTLFGKSASAGVINIRTKAPSDELTGSLRITATDDDEKAVRASLSGPLGDTAGFRLSAFTKDREDGHITNILNGDKVDGSDSQGVRGKFYWDVTDSVSAQLTVETSESEVDCCHQTFRDVPAGAAFLGFVPGAAVLGGVTPSEDNDEVSNGDPTETESENQSASLRIEADIGDHQFISVSSMTDWDYEVTQDLDGTDFDLLALFTGGALSGGIIQGGGFELESFTQEFRLVSPASDRFEYVIGLYYSDISYDRDFQRGPIFGANWIADTGSETLALYGQGTWSLTEKTDITAGLRLNREEISQTFDNLLTGAFFDSDNDDTATPGKISLQHYPSDDVMWFASYSIGYKGQGYDISSSFRQATADNPVGEEDSQAFEFGMKSTFMDGRLQFNPTVFFATYDDFQAQQARVVDGVVELGITNVGELETYGVEVDFQALLTENLRLVGGLAWTHAEIKTFDGADCWSGQVEGQGCSLNAATGRSSQDLGGKGLNNSPDFKLTLSAEYTRSFDTMPFDGYFNVSYRWQSDVNFSLLADPGAEQEAFGVVDMSMGIVESSDRRYEVSAFINNAFGEEYVTGIGNFGALWGGSPVYINVIPRAAKRYAGIRLGVNF</sequence>